<dbReference type="EMBL" id="CM000913">
    <property type="protein sequence ID" value="EFG10210.1"/>
    <property type="molecule type" value="Genomic_DNA"/>
</dbReference>
<dbReference type="AlphaFoldDB" id="E2PY34"/>
<sequence>MRHGQSSPRSARQVYFGVARARNSGIAPGGWSFLCALDECGHWPLLSAFVAPLTSLTDALQHHSPGELLALMRERRNDAQDTVRAFDHIIATLEGIVTSDELWGRVTVPGPRPAAARGAGGGGGRSPGGSAGGEAEHLASRAGQRLDSASPAAGQGRGHGRWGQVPRRVQILDLLAQDPSRWWPAQELSEAIGVSHHRQLRGVLSEMTRGGDLQRKKESAGLPASYRPAPAAPPASQEENVMSG</sequence>
<name>E2PY34_STRCL</name>
<accession>E2PY34</accession>
<keyword evidence="3" id="KW-1185">Reference proteome</keyword>
<evidence type="ECO:0000313" key="2">
    <source>
        <dbReference type="EMBL" id="EFG10210.1"/>
    </source>
</evidence>
<feature type="compositionally biased region" description="Gly residues" evidence="1">
    <location>
        <begin position="118"/>
        <end position="132"/>
    </location>
</feature>
<gene>
    <name evidence="2" type="ORF">SCLAV_5137</name>
</gene>
<feature type="region of interest" description="Disordered" evidence="1">
    <location>
        <begin position="208"/>
        <end position="244"/>
    </location>
</feature>
<evidence type="ECO:0000313" key="3">
    <source>
        <dbReference type="Proteomes" id="UP000002357"/>
    </source>
</evidence>
<feature type="region of interest" description="Disordered" evidence="1">
    <location>
        <begin position="108"/>
        <end position="164"/>
    </location>
</feature>
<dbReference type="Proteomes" id="UP000002357">
    <property type="component" value="Chromosome"/>
</dbReference>
<evidence type="ECO:0000256" key="1">
    <source>
        <dbReference type="SAM" id="MobiDB-lite"/>
    </source>
</evidence>
<proteinExistence type="predicted"/>
<reference evidence="2 3" key="1">
    <citation type="journal article" date="2010" name="Genome Biol. Evol.">
        <title>The sequence of a 1.8-mb bacterial linear plasmid reveals a rich evolutionary reservoir of secondary metabolic pathways.</title>
        <authorList>
            <person name="Medema M.H."/>
            <person name="Trefzer A."/>
            <person name="Kovalchuk A."/>
            <person name="van den Berg M."/>
            <person name="Mueller U."/>
            <person name="Heijne W."/>
            <person name="Wu L."/>
            <person name="Alam M.T."/>
            <person name="Ronning C.M."/>
            <person name="Nierman W.C."/>
            <person name="Bovenberg R.A.L."/>
            <person name="Breitling R."/>
            <person name="Takano E."/>
        </authorList>
    </citation>
    <scope>NUCLEOTIDE SEQUENCE [LARGE SCALE GENOMIC DNA]</scope>
    <source>
        <strain evidence="3">ATCC 27064 / DSM 738 / JCM 4710 / NBRC 13307 / NCIMB 12785 / NRRL 3585 / VKM Ac-602</strain>
    </source>
</reference>
<protein>
    <submittedName>
        <fullName evidence="2">Uncharacterized protein</fullName>
    </submittedName>
</protein>
<organism evidence="2 3">
    <name type="scientific">Streptomyces clavuligerus</name>
    <dbReference type="NCBI Taxonomy" id="1901"/>
    <lineage>
        <taxon>Bacteria</taxon>
        <taxon>Bacillati</taxon>
        <taxon>Actinomycetota</taxon>
        <taxon>Actinomycetes</taxon>
        <taxon>Kitasatosporales</taxon>
        <taxon>Streptomycetaceae</taxon>
        <taxon>Streptomyces</taxon>
    </lineage>
</organism>